<sequence>MPCGLPNRAITVSMLLLVFVEVLKFVFVKTQVPLQMRARIHFSHTV</sequence>
<keyword evidence="1" id="KW-0812">Transmembrane</keyword>
<name>A0A1D7W5F8_BREAU</name>
<protein>
    <submittedName>
        <fullName evidence="2">Uncharacterized protein</fullName>
    </submittedName>
</protein>
<dbReference type="Proteomes" id="UP000094793">
    <property type="component" value="Chromosome"/>
</dbReference>
<evidence type="ECO:0000256" key="1">
    <source>
        <dbReference type="SAM" id="Phobius"/>
    </source>
</evidence>
<organism evidence="2 3">
    <name type="scientific">Brevibacterium aurantiacum</name>
    <dbReference type="NCBI Taxonomy" id="273384"/>
    <lineage>
        <taxon>Bacteria</taxon>
        <taxon>Bacillati</taxon>
        <taxon>Actinomycetota</taxon>
        <taxon>Actinomycetes</taxon>
        <taxon>Micrococcales</taxon>
        <taxon>Brevibacteriaceae</taxon>
        <taxon>Brevibacterium</taxon>
    </lineage>
</organism>
<dbReference type="EMBL" id="CP017150">
    <property type="protein sequence ID" value="AOP54289.1"/>
    <property type="molecule type" value="Genomic_DNA"/>
</dbReference>
<keyword evidence="1" id="KW-0472">Membrane</keyword>
<gene>
    <name evidence="2" type="ORF">BLSMQ_2583</name>
</gene>
<reference evidence="3" key="1">
    <citation type="submission" date="2016-09" db="EMBL/GenBank/DDBJ databases">
        <title>Complete Genome Sequence of Brevibacterium linens SMQ-1335.</title>
        <authorList>
            <person name="de Melo A.G."/>
            <person name="Labrie S.J."/>
            <person name="Dumaresq J."/>
            <person name="Roberts R.J."/>
            <person name="Tremblay D.M."/>
            <person name="Moineau S."/>
        </authorList>
    </citation>
    <scope>NUCLEOTIDE SEQUENCE [LARGE SCALE GENOMIC DNA]</scope>
    <source>
        <strain evidence="3">SMQ-1335</strain>
    </source>
</reference>
<proteinExistence type="predicted"/>
<evidence type="ECO:0000313" key="3">
    <source>
        <dbReference type="Proteomes" id="UP000094793"/>
    </source>
</evidence>
<dbReference type="AlphaFoldDB" id="A0A1D7W5F8"/>
<evidence type="ECO:0000313" key="2">
    <source>
        <dbReference type="EMBL" id="AOP54289.1"/>
    </source>
</evidence>
<feature type="transmembrane region" description="Helical" evidence="1">
    <location>
        <begin position="6"/>
        <end position="27"/>
    </location>
</feature>
<keyword evidence="1" id="KW-1133">Transmembrane helix</keyword>
<dbReference type="KEGG" id="blin:BLSMQ_2583"/>
<accession>A0A1D7W5F8</accession>